<accession>A0A9J5W7M0</accession>
<protein>
    <recommendedName>
        <fullName evidence="3">RNase H type-1 domain-containing protein</fullName>
    </recommendedName>
</protein>
<dbReference type="PANTHER" id="PTHR47723">
    <property type="entry name" value="OS05G0353850 PROTEIN"/>
    <property type="match status" value="1"/>
</dbReference>
<evidence type="ECO:0000313" key="1">
    <source>
        <dbReference type="EMBL" id="KAG5571327.1"/>
    </source>
</evidence>
<dbReference type="InterPro" id="IPR053151">
    <property type="entry name" value="RNase_H-like"/>
</dbReference>
<dbReference type="Gene3D" id="3.30.420.10">
    <property type="entry name" value="Ribonuclease H-like superfamily/Ribonuclease H"/>
    <property type="match status" value="1"/>
</dbReference>
<dbReference type="AlphaFoldDB" id="A0A9J5W7M0"/>
<name>A0A9J5W7M0_SOLCO</name>
<dbReference type="GO" id="GO:0003676">
    <property type="term" value="F:nucleic acid binding"/>
    <property type="evidence" value="ECO:0007669"/>
    <property type="project" value="InterPro"/>
</dbReference>
<dbReference type="Proteomes" id="UP000824120">
    <property type="component" value="Chromosome 12"/>
</dbReference>
<organism evidence="1 2">
    <name type="scientific">Solanum commersonii</name>
    <name type="common">Commerson's wild potato</name>
    <name type="synonym">Commerson's nightshade</name>
    <dbReference type="NCBI Taxonomy" id="4109"/>
    <lineage>
        <taxon>Eukaryota</taxon>
        <taxon>Viridiplantae</taxon>
        <taxon>Streptophyta</taxon>
        <taxon>Embryophyta</taxon>
        <taxon>Tracheophyta</taxon>
        <taxon>Spermatophyta</taxon>
        <taxon>Magnoliopsida</taxon>
        <taxon>eudicotyledons</taxon>
        <taxon>Gunneridae</taxon>
        <taxon>Pentapetalae</taxon>
        <taxon>asterids</taxon>
        <taxon>lamiids</taxon>
        <taxon>Solanales</taxon>
        <taxon>Solanaceae</taxon>
        <taxon>Solanoideae</taxon>
        <taxon>Solaneae</taxon>
        <taxon>Solanum</taxon>
    </lineage>
</organism>
<comment type="caution">
    <text evidence="1">The sequence shown here is derived from an EMBL/GenBank/DDBJ whole genome shotgun (WGS) entry which is preliminary data.</text>
</comment>
<evidence type="ECO:0008006" key="3">
    <source>
        <dbReference type="Google" id="ProtNLM"/>
    </source>
</evidence>
<dbReference type="PANTHER" id="PTHR47723:SF24">
    <property type="entry name" value="RNASE H TYPE-1 DOMAIN-CONTAINING PROTEIN"/>
    <property type="match status" value="1"/>
</dbReference>
<gene>
    <name evidence="1" type="ORF">H5410_061093</name>
</gene>
<dbReference type="OrthoDB" id="1226698at2759"/>
<dbReference type="InterPro" id="IPR036397">
    <property type="entry name" value="RNaseH_sf"/>
</dbReference>
<keyword evidence="2" id="KW-1185">Reference proteome</keyword>
<evidence type="ECO:0000313" key="2">
    <source>
        <dbReference type="Proteomes" id="UP000824120"/>
    </source>
</evidence>
<reference evidence="1 2" key="1">
    <citation type="submission" date="2020-09" db="EMBL/GenBank/DDBJ databases">
        <title>De no assembly of potato wild relative species, Solanum commersonii.</title>
        <authorList>
            <person name="Cho K."/>
        </authorList>
    </citation>
    <scope>NUCLEOTIDE SEQUENCE [LARGE SCALE GENOMIC DNA]</scope>
    <source>
        <strain evidence="1">LZ3.2</strain>
        <tissue evidence="1">Leaf</tissue>
    </source>
</reference>
<proteinExistence type="predicted"/>
<sequence length="231" mass="27151">MQINQGLEEWWSVDCVFKLKPIFKTVPAFIIWEIWKRRNVLIHGRMMSRQSMMAEINKNLYLFTKCRYPWLKGIPNNWPPIVKYMEEYVPLVRNKMVEWNHAPSESFKCNTDRSCRGNPGPRSMVFCVRNEFGDLVCVESRLLERCIVIESDIKAIRIGFVYCQQHNLLPLIVETNSLIAETVKNGVWEVPWSISLDIRHVHGIIHSCQVHKSNNSKTTKTFHNKQSQSFI</sequence>
<dbReference type="EMBL" id="JACXVP010000012">
    <property type="protein sequence ID" value="KAG5571327.1"/>
    <property type="molecule type" value="Genomic_DNA"/>
</dbReference>